<accession>A0A6M3MC00</accession>
<feature type="transmembrane region" description="Helical" evidence="1">
    <location>
        <begin position="7"/>
        <end position="29"/>
    </location>
</feature>
<keyword evidence="1" id="KW-0812">Transmembrane</keyword>
<name>A0A6M3MC00_9ZZZZ</name>
<proteinExistence type="predicted"/>
<keyword evidence="1" id="KW-1133">Transmembrane helix</keyword>
<dbReference type="EMBL" id="MT143775">
    <property type="protein sequence ID" value="QJB02332.1"/>
    <property type="molecule type" value="Genomic_DNA"/>
</dbReference>
<evidence type="ECO:0000313" key="2">
    <source>
        <dbReference type="EMBL" id="QJA98373.1"/>
    </source>
</evidence>
<evidence type="ECO:0000256" key="1">
    <source>
        <dbReference type="SAM" id="Phobius"/>
    </source>
</evidence>
<gene>
    <name evidence="2" type="ORF">MM171A01899_0006</name>
    <name evidence="3" type="ORF">MM171B01365_0010</name>
</gene>
<sequence length="70" mass="7976">MNILKPLRLIGIMTALSYMIAILFTWMLASHQGYVYFQVGEPNVIIMYLEWALGIVGIVTLADICKREID</sequence>
<dbReference type="AlphaFoldDB" id="A0A6M3MC00"/>
<keyword evidence="1" id="KW-0472">Membrane</keyword>
<protein>
    <submittedName>
        <fullName evidence="3">Uncharacterized protein</fullName>
    </submittedName>
</protein>
<reference evidence="3" key="1">
    <citation type="submission" date="2020-03" db="EMBL/GenBank/DDBJ databases">
        <title>The deep terrestrial virosphere.</title>
        <authorList>
            <person name="Holmfeldt K."/>
            <person name="Nilsson E."/>
            <person name="Simone D."/>
            <person name="Lopez-Fernandez M."/>
            <person name="Wu X."/>
            <person name="de Brujin I."/>
            <person name="Lundin D."/>
            <person name="Andersson A."/>
            <person name="Bertilsson S."/>
            <person name="Dopson M."/>
        </authorList>
    </citation>
    <scope>NUCLEOTIDE SEQUENCE</scope>
    <source>
        <strain evidence="2">MM171A01899</strain>
        <strain evidence="3">MM171B01365</strain>
    </source>
</reference>
<dbReference type="EMBL" id="MT143575">
    <property type="protein sequence ID" value="QJA98373.1"/>
    <property type="molecule type" value="Genomic_DNA"/>
</dbReference>
<feature type="transmembrane region" description="Helical" evidence="1">
    <location>
        <begin position="45"/>
        <end position="65"/>
    </location>
</feature>
<evidence type="ECO:0000313" key="3">
    <source>
        <dbReference type="EMBL" id="QJB02332.1"/>
    </source>
</evidence>
<organism evidence="3">
    <name type="scientific">viral metagenome</name>
    <dbReference type="NCBI Taxonomy" id="1070528"/>
    <lineage>
        <taxon>unclassified sequences</taxon>
        <taxon>metagenomes</taxon>
        <taxon>organismal metagenomes</taxon>
    </lineage>
</organism>